<gene>
    <name evidence="1" type="ORF">PENTCL1PPCAC_13635</name>
</gene>
<organism evidence="1 2">
    <name type="scientific">Pristionchus entomophagus</name>
    <dbReference type="NCBI Taxonomy" id="358040"/>
    <lineage>
        <taxon>Eukaryota</taxon>
        <taxon>Metazoa</taxon>
        <taxon>Ecdysozoa</taxon>
        <taxon>Nematoda</taxon>
        <taxon>Chromadorea</taxon>
        <taxon>Rhabditida</taxon>
        <taxon>Rhabditina</taxon>
        <taxon>Diplogasteromorpha</taxon>
        <taxon>Diplogasteroidea</taxon>
        <taxon>Neodiplogasteridae</taxon>
        <taxon>Pristionchus</taxon>
    </lineage>
</organism>
<comment type="caution">
    <text evidence="1">The sequence shown here is derived from an EMBL/GenBank/DDBJ whole genome shotgun (WGS) entry which is preliminary data.</text>
</comment>
<protein>
    <submittedName>
        <fullName evidence="1">Uncharacterized protein</fullName>
    </submittedName>
</protein>
<evidence type="ECO:0000313" key="1">
    <source>
        <dbReference type="EMBL" id="GMS91460.1"/>
    </source>
</evidence>
<evidence type="ECO:0000313" key="2">
    <source>
        <dbReference type="Proteomes" id="UP001432027"/>
    </source>
</evidence>
<accession>A0AAV5T7C0</accession>
<name>A0AAV5T7C0_9BILA</name>
<reference evidence="1" key="1">
    <citation type="submission" date="2023-10" db="EMBL/GenBank/DDBJ databases">
        <title>Genome assembly of Pristionchus species.</title>
        <authorList>
            <person name="Yoshida K."/>
            <person name="Sommer R.J."/>
        </authorList>
    </citation>
    <scope>NUCLEOTIDE SEQUENCE</scope>
    <source>
        <strain evidence="1">RS0144</strain>
    </source>
</reference>
<dbReference type="Proteomes" id="UP001432027">
    <property type="component" value="Unassembled WGS sequence"/>
</dbReference>
<feature type="non-terminal residue" evidence="1">
    <location>
        <position position="64"/>
    </location>
</feature>
<feature type="non-terminal residue" evidence="1">
    <location>
        <position position="1"/>
    </location>
</feature>
<sequence>LSSPLLPLPFLDRRERRFAHEGNAVHQLVEGVEDGAEVLAFASTADQQSTHRLIHPLLQAGARV</sequence>
<keyword evidence="2" id="KW-1185">Reference proteome</keyword>
<dbReference type="AlphaFoldDB" id="A0AAV5T7C0"/>
<proteinExistence type="predicted"/>
<dbReference type="EMBL" id="BTSX01000003">
    <property type="protein sequence ID" value="GMS91460.1"/>
    <property type="molecule type" value="Genomic_DNA"/>
</dbReference>